<keyword evidence="12" id="KW-1185">Reference proteome</keyword>
<dbReference type="GO" id="GO:0046872">
    <property type="term" value="F:metal ion binding"/>
    <property type="evidence" value="ECO:0007669"/>
    <property type="project" value="UniProtKB-KW"/>
</dbReference>
<dbReference type="GO" id="GO:0034982">
    <property type="term" value="P:mitochondrial protein processing"/>
    <property type="evidence" value="ECO:0007669"/>
    <property type="project" value="TreeGrafter"/>
</dbReference>
<dbReference type="EC" id="3.4.24.-" evidence="6"/>
<evidence type="ECO:0000256" key="7">
    <source>
        <dbReference type="SAM" id="MobiDB-lite"/>
    </source>
</evidence>
<evidence type="ECO:0000313" key="12">
    <source>
        <dbReference type="Proteomes" id="UP000015354"/>
    </source>
</evidence>
<feature type="compositionally biased region" description="Polar residues" evidence="7">
    <location>
        <begin position="1"/>
        <end position="10"/>
    </location>
</feature>
<dbReference type="AlphaFoldDB" id="S9TWG8"/>
<dbReference type="GO" id="GO:0004222">
    <property type="term" value="F:metalloendopeptidase activity"/>
    <property type="evidence" value="ECO:0007669"/>
    <property type="project" value="InterPro"/>
</dbReference>
<sequence length="300" mass="34231">MPSKGSSAETSDCRNEERPSERLSPHDLCEAAVTYVLEEVDTVQYMLQAIEEITGKPFLRQRIKCLPSVPQTYKDTASAATATERDRRLLHGQHAYAGYLWRRSRPDCDKGDVVLLEEHVAQHAHYEEKDGKEPSEAPETPAAAKPLVYHPRDPLPPDLKRDLFGRQSDLLSFVERNLRHELVHAFDDSRGKIEPLDCMHQACSEIRAARLSGDCFVWEELQKRRFDFGRGGLACVQRRARTALETNPLCRDFSERAIENVFDKCYSDYEPFAAPIYGMGSYGDVRFPNSTWGNHEKKES</sequence>
<evidence type="ECO:0000256" key="1">
    <source>
        <dbReference type="ARBA" id="ARBA00009915"/>
    </source>
</evidence>
<evidence type="ECO:0000256" key="3">
    <source>
        <dbReference type="ARBA" id="ARBA00022723"/>
    </source>
</evidence>
<keyword evidence="3 6" id="KW-0479">Metal-binding</keyword>
<evidence type="ECO:0000256" key="6">
    <source>
        <dbReference type="RuleBase" id="RU364057"/>
    </source>
</evidence>
<proteinExistence type="inferred from homology"/>
<evidence type="ECO:0000256" key="4">
    <source>
        <dbReference type="ARBA" id="ARBA00022801"/>
    </source>
</evidence>
<evidence type="ECO:0000256" key="5">
    <source>
        <dbReference type="ARBA" id="ARBA00023049"/>
    </source>
</evidence>
<feature type="region of interest" description="Disordered" evidence="7">
    <location>
        <begin position="124"/>
        <end position="151"/>
    </location>
</feature>
<evidence type="ECO:0000313" key="9">
    <source>
        <dbReference type="EMBL" id="EPY29154.1"/>
    </source>
</evidence>
<dbReference type="EMBL" id="ATMH01008108">
    <property type="protein sequence ID" value="EPY22827.1"/>
    <property type="molecule type" value="Genomic_DNA"/>
</dbReference>
<feature type="region of interest" description="Disordered" evidence="7">
    <location>
        <begin position="1"/>
        <end position="25"/>
    </location>
</feature>
<feature type="compositionally biased region" description="Low complexity" evidence="7">
    <location>
        <begin position="137"/>
        <end position="146"/>
    </location>
</feature>
<dbReference type="Proteomes" id="UP000015354">
    <property type="component" value="Unassembled WGS sequence"/>
</dbReference>
<keyword evidence="2 6" id="KW-0645">Protease</keyword>
<evidence type="ECO:0000256" key="2">
    <source>
        <dbReference type="ARBA" id="ARBA00022670"/>
    </source>
</evidence>
<keyword evidence="5 6" id="KW-0482">Metalloprotease</keyword>
<reference evidence="8 12" key="1">
    <citation type="journal article" date="2013" name="PLoS ONE">
        <title>Predicting the Proteins of Angomonas deanei, Strigomonas culicis and Their Respective Endosymbionts Reveals New Aspects of the Trypanosomatidae Family.</title>
        <authorList>
            <person name="Motta M.C."/>
            <person name="Martins A.C."/>
            <person name="de Souza S.S."/>
            <person name="Catta-Preta C.M."/>
            <person name="Silva R."/>
            <person name="Klein C.C."/>
            <person name="de Almeida L.G."/>
            <person name="de Lima Cunha O."/>
            <person name="Ciapina L.P."/>
            <person name="Brocchi M."/>
            <person name="Colabardini A.C."/>
            <person name="de Araujo Lima B."/>
            <person name="Machado C.R."/>
            <person name="de Almeida Soares C.M."/>
            <person name="Probst C.M."/>
            <person name="de Menezes C.B."/>
            <person name="Thompson C.E."/>
            <person name="Bartholomeu D.C."/>
            <person name="Gradia D.F."/>
            <person name="Pavoni D.P."/>
            <person name="Grisard E.C."/>
            <person name="Fantinatti-Garboggini F."/>
            <person name="Marchini F.K."/>
            <person name="Rodrigues-Luiz G.F."/>
            <person name="Wagner G."/>
            <person name="Goldman G.H."/>
            <person name="Fietto J.L."/>
            <person name="Elias M.C."/>
            <person name="Goldman M.H."/>
            <person name="Sagot M.F."/>
            <person name="Pereira M."/>
            <person name="Stoco P.H."/>
            <person name="de Mendonca-Neto R.P."/>
            <person name="Teixeira S.M."/>
            <person name="Maciel T.E."/>
            <person name="de Oliveira Mendes T.A."/>
            <person name="Urmenyi T.P."/>
            <person name="de Souza W."/>
            <person name="Schenkman S."/>
            <person name="de Vasconcelos A.T."/>
        </authorList>
    </citation>
    <scope>NUCLEOTIDE SEQUENCE [LARGE SCALE GENOMIC DNA]</scope>
</reference>
<organism evidence="8 12">
    <name type="scientific">Strigomonas culicis</name>
    <dbReference type="NCBI Taxonomy" id="28005"/>
    <lineage>
        <taxon>Eukaryota</taxon>
        <taxon>Discoba</taxon>
        <taxon>Euglenozoa</taxon>
        <taxon>Kinetoplastea</taxon>
        <taxon>Metakinetoplastina</taxon>
        <taxon>Trypanosomatida</taxon>
        <taxon>Trypanosomatidae</taxon>
        <taxon>Strigomonadinae</taxon>
        <taxon>Strigomonas</taxon>
    </lineage>
</organism>
<dbReference type="EMBL" id="ATMH01004698">
    <property type="protein sequence ID" value="EPY29154.1"/>
    <property type="molecule type" value="Genomic_DNA"/>
</dbReference>
<dbReference type="EMBL" id="ATMH01000876">
    <property type="protein sequence ID" value="EPY35858.1"/>
    <property type="molecule type" value="Genomic_DNA"/>
</dbReference>
<reference evidence="8" key="2">
    <citation type="submission" date="2013-03" db="EMBL/GenBank/DDBJ databases">
        <authorList>
            <person name="Motta M.C.M."/>
            <person name="Martins A.C.A."/>
            <person name="Preta C.M.C.C."/>
            <person name="Silva R."/>
            <person name="de Souza S.S."/>
            <person name="Klein C.C."/>
            <person name="de Almeida L.G.P."/>
            <person name="Cunha O.L."/>
            <person name="Colabardini A.C."/>
            <person name="Lima B.A."/>
            <person name="Machado C.R."/>
            <person name="Soares C.M.A."/>
            <person name="de Menezes C.B.A."/>
            <person name="Bartolomeu D.C."/>
            <person name="Grisard E.C."/>
            <person name="Fantinatti-Garboggini F."/>
            <person name="Rodrigues-Luiz G.F."/>
            <person name="Wagner G."/>
            <person name="Goldman G.H."/>
            <person name="Fietto J.L.R."/>
            <person name="Ciapina L.P."/>
            <person name="Brocchi M."/>
            <person name="Elias M.C."/>
            <person name="Goldman M.H.S."/>
            <person name="Sagot M.-F."/>
            <person name="Pereira M."/>
            <person name="Stoco P.H."/>
            <person name="Teixeira S.M.R."/>
            <person name="de Mendonca-Neto R.P."/>
            <person name="Maciel T.E.F."/>
            <person name="Mendes T.A.O."/>
            <person name="Urmenyi T.P."/>
            <person name="Teixeira M.M.G."/>
            <person name="de Camargo E.F.P."/>
            <person name="de Sousa W."/>
            <person name="Schenkman S."/>
            <person name="de Vasconcelos A.T.R."/>
        </authorList>
    </citation>
    <scope>NUCLEOTIDE SEQUENCE</scope>
</reference>
<feature type="compositionally biased region" description="Basic and acidic residues" evidence="7">
    <location>
        <begin position="11"/>
        <end position="25"/>
    </location>
</feature>
<dbReference type="Pfam" id="PF09768">
    <property type="entry name" value="Peptidase_M76"/>
    <property type="match status" value="1"/>
</dbReference>
<dbReference type="GO" id="GO:0005739">
    <property type="term" value="C:mitochondrion"/>
    <property type="evidence" value="ECO:0007669"/>
    <property type="project" value="GOC"/>
</dbReference>
<comment type="caution">
    <text evidence="8">The sequence shown here is derived from an EMBL/GenBank/DDBJ whole genome shotgun (WGS) entry which is preliminary data.</text>
</comment>
<name>S9TWG8_9TRYP</name>
<dbReference type="PANTHER" id="PTHR21711">
    <property type="entry name" value="MITOCHONDRIAL INNER MEMBRANE PROTEASE"/>
    <property type="match status" value="1"/>
</dbReference>
<protein>
    <recommendedName>
        <fullName evidence="6">Mitochondrial inner membrane protease ATP23</fullName>
        <ecNumber evidence="6">3.4.24.-</ecNumber>
    </recommendedName>
</protein>
<evidence type="ECO:0000313" key="11">
    <source>
        <dbReference type="EMBL" id="EPY37240.1"/>
    </source>
</evidence>
<dbReference type="PANTHER" id="PTHR21711:SF0">
    <property type="entry name" value="MITOCHONDRIAL INNER MEMBRANE PROTEASE ATP23 HOMOLOG"/>
    <property type="match status" value="1"/>
</dbReference>
<comment type="similarity">
    <text evidence="1 6">Belongs to the peptidase M76 family.</text>
</comment>
<dbReference type="EMBL" id="ATMH01000057">
    <property type="protein sequence ID" value="EPY37240.1"/>
    <property type="molecule type" value="Genomic_DNA"/>
</dbReference>
<dbReference type="InterPro" id="IPR019165">
    <property type="entry name" value="Peptidase_M76_ATP23"/>
</dbReference>
<accession>S9TWG8</accession>
<gene>
    <name evidence="11" type="ORF">STCU_00057</name>
    <name evidence="10" type="ORF">STCU_00876</name>
    <name evidence="9" type="ORF">STCU_04698</name>
    <name evidence="8" type="ORF">STCU_08108</name>
</gene>
<dbReference type="GO" id="GO:0033615">
    <property type="term" value="P:mitochondrial proton-transporting ATP synthase complex assembly"/>
    <property type="evidence" value="ECO:0007669"/>
    <property type="project" value="TreeGrafter"/>
</dbReference>
<feature type="compositionally biased region" description="Basic and acidic residues" evidence="7">
    <location>
        <begin position="124"/>
        <end position="135"/>
    </location>
</feature>
<evidence type="ECO:0000313" key="10">
    <source>
        <dbReference type="EMBL" id="EPY35858.1"/>
    </source>
</evidence>
<evidence type="ECO:0000313" key="8">
    <source>
        <dbReference type="EMBL" id="EPY22827.1"/>
    </source>
</evidence>
<dbReference type="OrthoDB" id="285308at2759"/>
<keyword evidence="4 6" id="KW-0378">Hydrolase</keyword>